<gene>
    <name evidence="2" type="ORF">BJF93_14355</name>
</gene>
<dbReference type="EMBL" id="MKIP01000038">
    <property type="protein sequence ID" value="OLP60161.1"/>
    <property type="molecule type" value="Genomic_DNA"/>
</dbReference>
<evidence type="ECO:0000313" key="3">
    <source>
        <dbReference type="Proteomes" id="UP000186364"/>
    </source>
</evidence>
<evidence type="ECO:0000256" key="1">
    <source>
        <dbReference type="SAM" id="MobiDB-lite"/>
    </source>
</evidence>
<keyword evidence="3" id="KW-1185">Reference proteome</keyword>
<proteinExistence type="predicted"/>
<dbReference type="Proteomes" id="UP000186364">
    <property type="component" value="Unassembled WGS sequence"/>
</dbReference>
<name>A0A1Q9AXK5_9HYPH</name>
<protein>
    <submittedName>
        <fullName evidence="2">Uncharacterized protein</fullName>
    </submittedName>
</protein>
<comment type="caution">
    <text evidence="2">The sequence shown here is derived from an EMBL/GenBank/DDBJ whole genome shotgun (WGS) entry which is preliminary data.</text>
</comment>
<feature type="region of interest" description="Disordered" evidence="1">
    <location>
        <begin position="67"/>
        <end position="125"/>
    </location>
</feature>
<sequence length="125" mass="13671">MSSSGSRDEGYDKIGRLVSANIIEAGLRVPFTYLGLHETRMVLIEYMKASSSGGPRWDQVQSRLTVSYGGDRKPPVEGGEQTTMSAGQRQQKGIGHLRGSKNPVGQKIRPIDKADIVWPETMPGQ</sequence>
<organism evidence="2 3">
    <name type="scientific">Xaviernesmea oryzae</name>
    <dbReference type="NCBI Taxonomy" id="464029"/>
    <lineage>
        <taxon>Bacteria</taxon>
        <taxon>Pseudomonadati</taxon>
        <taxon>Pseudomonadota</taxon>
        <taxon>Alphaproteobacteria</taxon>
        <taxon>Hyphomicrobiales</taxon>
        <taxon>Rhizobiaceae</taxon>
        <taxon>Rhizobium/Agrobacterium group</taxon>
        <taxon>Xaviernesmea</taxon>
    </lineage>
</organism>
<dbReference type="AlphaFoldDB" id="A0A1Q9AXK5"/>
<feature type="compositionally biased region" description="Polar residues" evidence="1">
    <location>
        <begin position="80"/>
        <end position="91"/>
    </location>
</feature>
<accession>A0A1Q9AXK5</accession>
<reference evidence="2 3" key="1">
    <citation type="submission" date="2016-09" db="EMBL/GenBank/DDBJ databases">
        <title>Rhizobium sp. nov., a novel species isolated from the rice rhizosphere.</title>
        <authorList>
            <person name="Zhao J."/>
            <person name="Zhang X."/>
        </authorList>
    </citation>
    <scope>NUCLEOTIDE SEQUENCE [LARGE SCALE GENOMIC DNA]</scope>
    <source>
        <strain evidence="2 3">1.7048</strain>
    </source>
</reference>
<evidence type="ECO:0000313" key="2">
    <source>
        <dbReference type="EMBL" id="OLP60161.1"/>
    </source>
</evidence>